<dbReference type="NCBIfam" id="TIGR02996">
    <property type="entry name" value="rpt_mate_G_obs"/>
    <property type="match status" value="1"/>
</dbReference>
<dbReference type="RefSeq" id="WP_168219260.1">
    <property type="nucleotide sequence ID" value="NZ_CP042425.1"/>
</dbReference>
<dbReference type="AlphaFoldDB" id="A0A5C1AHF5"/>
<organism evidence="1 2">
    <name type="scientific">Limnoglobus roseus</name>
    <dbReference type="NCBI Taxonomy" id="2598579"/>
    <lineage>
        <taxon>Bacteria</taxon>
        <taxon>Pseudomonadati</taxon>
        <taxon>Planctomycetota</taxon>
        <taxon>Planctomycetia</taxon>
        <taxon>Gemmatales</taxon>
        <taxon>Gemmataceae</taxon>
        <taxon>Limnoglobus</taxon>
    </lineage>
</organism>
<dbReference type="Proteomes" id="UP000324974">
    <property type="component" value="Chromosome"/>
</dbReference>
<accession>A0A5C1AHF5</accession>
<name>A0A5C1AHF5_9BACT</name>
<evidence type="ECO:0000313" key="2">
    <source>
        <dbReference type="Proteomes" id="UP000324974"/>
    </source>
</evidence>
<dbReference type="EMBL" id="CP042425">
    <property type="protein sequence ID" value="QEL18859.1"/>
    <property type="molecule type" value="Genomic_DNA"/>
</dbReference>
<keyword evidence="2" id="KW-1185">Reference proteome</keyword>
<sequence>MTDRAALLAAITAAPEEDDLPRLVFADWLEEHGDPEWAFAVRVMCAAPHEFDADVQVERMDVGRPSKDVAVALAWLETHAPYHLSMLLGGRRCEQMPGEWLWLTSCPELGLTVEWRRGFIARVRGPLEVARGHLPAMLAAQPVRRAEATDRRPHDRFPDVATAITNRRFAWYQRRIGGLTPPLAVLPDSVYDHLPDGKAAFAKPEWAVDALSAALLGEARDAVEG</sequence>
<proteinExistence type="predicted"/>
<dbReference type="KEGG" id="lrs:PX52LOC_05901"/>
<reference evidence="2" key="1">
    <citation type="submission" date="2019-08" db="EMBL/GenBank/DDBJ databases">
        <title>Limnoglobus roseus gen. nov., sp. nov., a novel freshwater planctomycete with a giant genome from the family Gemmataceae.</title>
        <authorList>
            <person name="Kulichevskaya I.S."/>
            <person name="Naumoff D.G."/>
            <person name="Miroshnikov K."/>
            <person name="Ivanova A."/>
            <person name="Philippov D.A."/>
            <person name="Hakobyan A."/>
            <person name="Rijpstra I.C."/>
            <person name="Sinninghe Damste J.S."/>
            <person name="Liesack W."/>
            <person name="Dedysh S.N."/>
        </authorList>
    </citation>
    <scope>NUCLEOTIDE SEQUENCE [LARGE SCALE GENOMIC DNA]</scope>
    <source>
        <strain evidence="2">PX52</strain>
    </source>
</reference>
<gene>
    <name evidence="1" type="ORF">PX52LOC_05901</name>
</gene>
<protein>
    <submittedName>
        <fullName evidence="1">TIGR02996 domain-containing protein</fullName>
    </submittedName>
</protein>
<evidence type="ECO:0000313" key="1">
    <source>
        <dbReference type="EMBL" id="QEL18859.1"/>
    </source>
</evidence>
<dbReference type="InterPro" id="IPR014338">
    <property type="entry name" value="CHP02996_rpt-companion-dom"/>
</dbReference>